<dbReference type="SMART" id="SM00671">
    <property type="entry name" value="SEL1"/>
    <property type="match status" value="3"/>
</dbReference>
<dbReference type="InterPro" id="IPR006597">
    <property type="entry name" value="Sel1-like"/>
</dbReference>
<feature type="compositionally biased region" description="Basic and acidic residues" evidence="2">
    <location>
        <begin position="320"/>
        <end position="336"/>
    </location>
</feature>
<evidence type="ECO:0000256" key="1">
    <source>
        <dbReference type="ARBA" id="ARBA00038101"/>
    </source>
</evidence>
<proteinExistence type="inferred from homology"/>
<evidence type="ECO:0000313" key="4">
    <source>
        <dbReference type="Proteomes" id="UP000266841"/>
    </source>
</evidence>
<dbReference type="PANTHER" id="PTHR11102:SF160">
    <property type="entry name" value="ERAD-ASSOCIATED E3 UBIQUITIN-PROTEIN LIGASE COMPONENT HRD3"/>
    <property type="match status" value="1"/>
</dbReference>
<reference evidence="3 4" key="1">
    <citation type="journal article" date="2012" name="Genome Biol.">
        <title>Genome and low-iron response of an oceanic diatom adapted to chronic iron limitation.</title>
        <authorList>
            <person name="Lommer M."/>
            <person name="Specht M."/>
            <person name="Roy A.S."/>
            <person name="Kraemer L."/>
            <person name="Andreson R."/>
            <person name="Gutowska M.A."/>
            <person name="Wolf J."/>
            <person name="Bergner S.V."/>
            <person name="Schilhabel M.B."/>
            <person name="Klostermeier U.C."/>
            <person name="Beiko R.G."/>
            <person name="Rosenstiel P."/>
            <person name="Hippler M."/>
            <person name="Laroche J."/>
        </authorList>
    </citation>
    <scope>NUCLEOTIDE SEQUENCE [LARGE SCALE GENOMIC DNA]</scope>
    <source>
        <strain evidence="3 4">CCMP1005</strain>
    </source>
</reference>
<dbReference type="AlphaFoldDB" id="K0T7A4"/>
<comment type="similarity">
    <text evidence="1">Belongs to the sel-1 family.</text>
</comment>
<dbReference type="EMBL" id="AGNL01004981">
    <property type="protein sequence ID" value="EJK72994.1"/>
    <property type="molecule type" value="Genomic_DNA"/>
</dbReference>
<evidence type="ECO:0000256" key="2">
    <source>
        <dbReference type="SAM" id="MobiDB-lite"/>
    </source>
</evidence>
<accession>K0T7A4</accession>
<feature type="region of interest" description="Disordered" evidence="2">
    <location>
        <begin position="317"/>
        <end position="336"/>
    </location>
</feature>
<dbReference type="InterPro" id="IPR011990">
    <property type="entry name" value="TPR-like_helical_dom_sf"/>
</dbReference>
<dbReference type="Gene3D" id="1.25.40.10">
    <property type="entry name" value="Tetratricopeptide repeat domain"/>
    <property type="match status" value="1"/>
</dbReference>
<gene>
    <name evidence="3" type="ORF">THAOC_05414</name>
</gene>
<feature type="non-terminal residue" evidence="3">
    <location>
        <position position="1"/>
    </location>
</feature>
<dbReference type="Pfam" id="PF08238">
    <property type="entry name" value="Sel1"/>
    <property type="match status" value="2"/>
</dbReference>
<dbReference type="SUPFAM" id="SSF81901">
    <property type="entry name" value="HCP-like"/>
    <property type="match status" value="1"/>
</dbReference>
<dbReference type="InterPro" id="IPR050767">
    <property type="entry name" value="Sel1_AlgK"/>
</dbReference>
<evidence type="ECO:0008006" key="5">
    <source>
        <dbReference type="Google" id="ProtNLM"/>
    </source>
</evidence>
<dbReference type="PANTHER" id="PTHR11102">
    <property type="entry name" value="SEL-1-LIKE PROTEIN"/>
    <property type="match status" value="1"/>
</dbReference>
<keyword evidence="4" id="KW-1185">Reference proteome</keyword>
<name>K0T7A4_THAOC</name>
<dbReference type="OrthoDB" id="272077at2759"/>
<organism evidence="3 4">
    <name type="scientific">Thalassiosira oceanica</name>
    <name type="common">Marine diatom</name>
    <dbReference type="NCBI Taxonomy" id="159749"/>
    <lineage>
        <taxon>Eukaryota</taxon>
        <taxon>Sar</taxon>
        <taxon>Stramenopiles</taxon>
        <taxon>Ochrophyta</taxon>
        <taxon>Bacillariophyta</taxon>
        <taxon>Coscinodiscophyceae</taxon>
        <taxon>Thalassiosirophycidae</taxon>
        <taxon>Thalassiosirales</taxon>
        <taxon>Thalassiosiraceae</taxon>
        <taxon>Thalassiosira</taxon>
    </lineage>
</organism>
<sequence length="336" mass="37236">LQVVEGRTCSAESAFSARPSSRRSIDLPGLPVGPVRAVVGDFGAREAKERRQGCCRTRRILLDSDDDMSLAEEQHQPPAPAVPAAGPLPDAVTEEELMSTGHELPEGHTCPLCCLPIALPVARHSSLETCCMKTVCHGCILASRKRGMGKICAFCRTPTAHSDASILAQVRKRVDARDPVATEFLAGAYYRGNYGLQQDIPRAIELWTEAALLGNLIAHFNLGRMYFKGEGVEKDVARGIRHWQHAAFQGHPESRYLLGLHECYEGSHEQAVQHWMISAKMGDDDSLNKIKEMFMERHATKAQYAEALKGYQNALQETKSPQREEAKAFFNSLRER</sequence>
<comment type="caution">
    <text evidence="3">The sequence shown here is derived from an EMBL/GenBank/DDBJ whole genome shotgun (WGS) entry which is preliminary data.</text>
</comment>
<evidence type="ECO:0000313" key="3">
    <source>
        <dbReference type="EMBL" id="EJK72994.1"/>
    </source>
</evidence>
<dbReference type="Proteomes" id="UP000266841">
    <property type="component" value="Unassembled WGS sequence"/>
</dbReference>
<protein>
    <recommendedName>
        <fullName evidence="5">RING-type domain-containing protein</fullName>
    </recommendedName>
</protein>